<comment type="subcellular location">
    <subcellularLocation>
        <location evidence="1">Cytoplasm</location>
        <location evidence="1">Myofibril</location>
        <location evidence="1">Sarcomere</location>
    </subcellularLocation>
</comment>
<dbReference type="FunFam" id="2.60.40.10:FF:000147">
    <property type="entry name" value="Myosin light chain kinase"/>
    <property type="match status" value="1"/>
</dbReference>
<protein>
    <recommendedName>
        <fullName evidence="13">Ig-like domain-containing protein</fullName>
    </recommendedName>
</protein>
<dbReference type="GO" id="GO:0040017">
    <property type="term" value="P:positive regulation of locomotion"/>
    <property type="evidence" value="ECO:0007669"/>
    <property type="project" value="UniProtKB-ARBA"/>
</dbReference>
<evidence type="ECO:0000313" key="14">
    <source>
        <dbReference type="EMBL" id="KAG5677719.1"/>
    </source>
</evidence>
<feature type="compositionally biased region" description="Basic and acidic residues" evidence="12">
    <location>
        <begin position="5612"/>
        <end position="5623"/>
    </location>
</feature>
<feature type="domain" description="Ig-like" evidence="13">
    <location>
        <begin position="1729"/>
        <end position="1819"/>
    </location>
</feature>
<feature type="domain" description="Ig-like" evidence="13">
    <location>
        <begin position="4745"/>
        <end position="4832"/>
    </location>
</feature>
<dbReference type="FunFam" id="2.60.40.10:FF:000080">
    <property type="entry name" value="Myosin light chain kinase, smooth muscle"/>
    <property type="match status" value="1"/>
</dbReference>
<dbReference type="InterPro" id="IPR036179">
    <property type="entry name" value="Ig-like_dom_sf"/>
</dbReference>
<feature type="compositionally biased region" description="Basic and acidic residues" evidence="12">
    <location>
        <begin position="5667"/>
        <end position="5680"/>
    </location>
</feature>
<feature type="domain" description="Ig-like" evidence="13">
    <location>
        <begin position="3301"/>
        <end position="3392"/>
    </location>
</feature>
<evidence type="ECO:0000256" key="5">
    <source>
        <dbReference type="ARBA" id="ARBA00022737"/>
    </source>
</evidence>
<feature type="compositionally biased region" description="Basic residues" evidence="12">
    <location>
        <begin position="6963"/>
        <end position="6978"/>
    </location>
</feature>
<comment type="caution">
    <text evidence="14">The sequence shown here is derived from an EMBL/GenBank/DDBJ whole genome shotgun (WGS) entry which is preliminary data.</text>
</comment>
<feature type="compositionally biased region" description="Basic and acidic residues" evidence="12">
    <location>
        <begin position="5824"/>
        <end position="5835"/>
    </location>
</feature>
<evidence type="ECO:0000256" key="9">
    <source>
        <dbReference type="ARBA" id="ARBA00023157"/>
    </source>
</evidence>
<dbReference type="GO" id="GO:0060298">
    <property type="term" value="P:positive regulation of sarcomere organization"/>
    <property type="evidence" value="ECO:0007669"/>
    <property type="project" value="UniProtKB-ARBA"/>
</dbReference>
<keyword evidence="7" id="KW-0067">ATP-binding</keyword>
<feature type="compositionally biased region" description="Basic and acidic residues" evidence="12">
    <location>
        <begin position="6042"/>
        <end position="6057"/>
    </location>
</feature>
<feature type="domain" description="Ig-like" evidence="13">
    <location>
        <begin position="2930"/>
        <end position="3021"/>
    </location>
</feature>
<dbReference type="FunFam" id="2.60.40.10:FF:000962">
    <property type="entry name" value="titin isoform X1"/>
    <property type="match status" value="5"/>
</dbReference>
<sequence length="7350" mass="835768">MQRNQQQQQISKQQSYSSSQQQEYVQQQHQQFSTQQRVEQSYTTTRQVTQQTQQRVQHGGYIQQIQGPTTPSSTPSALQYIQQPTTPTAATPTNNYSPPIFEQIFKNARFAQGGNALFEGRLKGTPMPEVSWTRKGVPLFDTNKYRMTYNQTTGEVTLTINQIGPGDEGEYTCRARNAVGEAICSVFIQPEGLPAPQFQQSKKEFVQQTAQTQQRLYQQQNSVNKIQTNGYSYNSVEEEFKVDTFEYRLLREVTFREQITRRYSGESDQQLSTVVDRALGPASPPLIQVKPRNSKLIEGSDAIFSMKVVGNPKVRLSWFHNGHRVIPSEAKHEITYSNNQATLRIKNATATDSGHYTLLAENTQGCVVSSAVLAIEPAQEQRAFTPAVDNYAETNESAKALAPTFVKVFQDRETQDGKMTRFDCRVTGRPYPEVTWFINQVQVNDDATHKILVNESGNHSLMITNVSRYDGGVVTCIARNKSGEVSTQANLIVLEREQVVAPKFVERFTTVNIREGEPVRLCARAVGTPVPRITWQKDGAQLIPNDNLYIGVDGGATALDIPQAMASDAGWYQCTAQNVAGSTATRARLFVETTKPQYTEQKRINFPKPTRVIEPEPPQEPEIIYLRHVERAKPHLAPMEEDRVYPPPQFIVPLRDINQNEGGKVHFEARIEPVGDPTMRVEFFVNGQLIVASSRANCTFQFGFIALDLISVIVEDSGEYVCRVTSATGVAESRAQLRVTPKPAIEKSTQHPSSLEYIQHLEDYSKYQRSESIEETTTHAPHFIRPLQDLGEIEEGKNAHFEAQLTPVSDPTMRVEWYKDGRAITASSRITAIFNFGYVSLNILHLRAEDSGSYTVRAVNRIGEAISTSNIRIMCKETVTGDLGISEQQRHIQKCEQLEQYQQYQNMKFVEEQPESITRPEFKNPISDQLNIREGGFAHFEARLEPVGDSTLRVEWLKDGKVVEASSRITSFFNFGYVALTIKQVTVHDVGTYTCRAYNAMGEAQTSARMTVITKQDIIVESQHQLGLERIQQLEDSSRYSRTVTHEKQREQEEILMNIKPRFLGPLKGTTKIIEGQRAHFEVRVEPQSDLSMQIEWYHNGQPIMPANRIQTYHDFGYVALDILGVRGEDAGTYTVVARNNLGEAQTSAQMLVETRSSIDTSTLHRGTYEKTQRMEDSKFVEPQYNIEEICRSKPYFIVPLSDPQPLPEGRNIHLECKLEPVNDPTMRVEWFQNGRPITVGSRFRTYYDFGFVALDIIHASTMDSGEYTVRATNQLGSAHTSACVRVIGQRDVVTETQNEMSLEHIQFLEDASRYRRETSEDVTIAQAPTFTRPLHNIETVEGTNVHLECRLQPVSDPYMRVDWFVNGVPVKTGHRFRPAHDFDYVALDLLGVYATDSGVYTCQARNQLGEAVTSCSVRIIAKKDLIMDSQYPAGLEKIQYLEDSSRYQRNEYVDEVVNIKPRFLTKPKSLENMKEGQHAHFECKLEPVTDPNLKVEWFKNGQPISIGHRFRPIHDFGYVALDITDLITEDTATYTCRAVNLVGYDEINVNLICKGSAQILTSTQNEVGLEQIQFLEDKSRYQRHEEIEEVSKQAPIFTTSLKNIEIREGQRAHFECRLIPVSDPHLKVEWYHNNVSLKSGSRFTETNNFGFVALDIMACMPEDSGTYTCRAINQLGEAITSAVAVVHSRKAIVMESQHEAALQSLRVLEDTSRYQREVTQDEIVTQAPVFTMPVRDVRTNEGHAVHFEARLIPVGDPKLTVQWLRNGIPIEASNRISTMHDFGYVALNMKYANPEDSGTYTCRAINELGQAVTSATLIVQSKAALDLQTQNEAALEKIHMLEDATRYHRREDEDVIVTQPPHFTVQLMGPSNLKEGQSAHYECRIEPYPDPNMKVEWLHNGKPLQTGHRFRTANDFGFAALDILTVYPADSGEYACRVTNRLGQAQSAVKLNVASRSSIIHETQNEGALEKIQYLEDASRYQRRVDEEQFVAEKPQFGRPLRNANVSEGVPIHLEATLIPVNDPTMKVEWFINGRPIPAGSRFRTTYDFGFVALDILDAHAEDTGTYMCKAKNAVGEAITTCAVKVTANKILYLETLDEDRYKKIQELESYQRPKVEEKETVGQKPIFLTPLNSLENLKEGDYAHLECRVEPINDPDLRIDWFVNGKPIRAGHRFRTTHDFGYVALDILYAYGEDTGTYMCRATNKLGEAVSTCEIKVVNRRSIILDSQHPDGLEKIQKLEAQSRPSKLEVEDQPVSPPRFVTEMRGNAEVAEGQSAHFEGQVEPIHDPNLRIEFYHNGKPLQSASRFHTTFDFGYVSLDIRHVVPEDAGEYTVRAINALGQCKSSVNFKVSPKGSIIYDSQIPSGLDKIRALESAQPFQRPEIAEPSTKQRPVFTQPLQNIDYILEGQNAHFEARLIPVGDPNLKVEWFRNEKPIEDSSRITTQHDFGYVSMDISHIREDDQGVYMCRATNPLGEAVTTASMKIGVKGSIISDTQHPEGMKKIMKLEQPLAARPEEPEKDFEKPIFTQLLTGPTEIWEGQNAHFEARVVPVGDPSMRFEWYVNGKELKMGSRIKTTTDFGFVTLDVIGAVPEDAGVYMCKAINKAGEAVSSISMKVRTKSSIVGESLLPESWEKIQAKEAQMGQRPDLFPEATTQQAPVFIQHLQSYDKLVEGQHIFLEATVEPKADPNLRIEWFKNGIPLTTGARIKSTFDFGLVGLSINSLRSDDSAIYTCKATNLIGEAVTTCTLKVEDKHWLLGDTLHPSAMPRISDLEQPRGVKPETGEPVYESPVYITHLNNVECKENDNAHFECNVEPSKDPTMKIEWFVNGKILPAGARYKTTYDFGFVSLDIIGAYPEDSGVYTCKATNNKGTASTSGTLKCTGTESMFLDTQHPQGKAGLEAVEGKERDIADKYKRQISGPEKDYGPPEWIVSIEPEKRLAEAQPLHFEGQVEPKEDPNLKIEWYFNGKLLQHGSRFKFTNDFGFVTMDMTDVYERDSGVYTCKAYNKKGEAFTTSTVFCTSKEGLIEKTQHPKGKEGLEAIQDLEDSLRKSASGPISDEEGQAPRFTSEFTPISNIVEGEIAHFEATLVPTGDQSMVVEWFHNDKQIEASHRIRTVYAFGIVILEILGTKIKDSGVYTCRATNKYGKTEQSVNLGCIDKSAGQPPKFTTQIQNLEGLKDGQSAHFECTLEPVGDPDMKVEWFHNGVPMRHSTRIKPVSDFGYVLLDIAYVQSHDSGEYICKASNKYGEDYTRATIQCYGKGGVFYDTLQPDSLARIRELESLGQGQGQQPSSPTGEAPKFTKHIQSLEKLVEGQSAHFEARLTPTNDPDLHVEWYWNGKKLPHGHRYRTFHDFGIVILDILYCYEENSGEFECRAVNKYGSDSTKATLRCVSKANLILDSQLPRGMEGGLEKIQNLEDSLLRERDERSIERGGKAPVFTVPLSNIDSLREGESAHFEARLTPTDDPKLKVEWFWNGKPLKTGSRFRTFCDFGFVILEISPVYPEDSGEYSCRATNDYGEAVTTSTMKVQGKRSIIYDSQLPKGMEGTIDKIAELEGLGTDASQPTVEDDSGKPPEFITTPTDLVINENQLAHFECRLTPINDPSMRVEWYHNGKALWSGSRIKTINDFGFVILEIAGCYQRDGGLYTCKATNKHGEASVSCKLQVKGRQGIIMEPQLPSSFRTGTEAIQKLEENLHKREEISIDDETPNPPKFLIEIKDNVDLPEGGPLHFDCRVEPINDPTMRIDWYHNGRPFATGSRVHMLNDFGFIALDMDYVYARDSGVYECRATNKWGTASTIAKVIVKSKTNIILDSQLPEGMTAAKLKELERGPLTTAPKDDTVYGPPKFVTHIQSLTVDESDAIRFECRVEPKEDPKLRIEWYRNGKPLPSGHRFRTIYDMGFISLDVLYVYAEDSGEYVCKAINDFGEDFTKAFVTCKKLPSIILQNQIPKGMQKSETVMQMEATIKKYTSEIFLTEDDLFDPDRKQPPRFVTQIQSQEKLVEMQSTKFECQLAPVGDPNMRVEWFFNGKPLSFKNRFTPIYDFGYVAMNFGWVYPEDSGEYLCRATNLYGMDETRAIIKTAGKPGIIYDSQLPKGMKSLKQIREIEANLNKMPEEKVEPEKQKMKPTFVLSPDPVTVEEGEWARFCCRVTGHPRPRVMWLINGHTVVNGQRYKLSYDGMYHFDIPKTRQYDTGKIEVIARNSAGEAITSTDLQVVSRRDDYRGVLKNSPRPWYDYDLIAYQKERTDLEKTFDERSQQLQEKGGIDINAEHLKPKLIKGEQPEWQKTVKSKKNAGYYEKLSELESEQIVKEQRMREQSHQYAIPGETAGKTSIAKGMAHLYESQLEKTEQVEEVNGETSEVRKIQKKIPEPSETTVHGKEVHVSKQKQVQKETIGDKEITRKITATETTEVEHKGTTQERVVEGPVKPAKPPVFTKKIQPCRVFENEQAKFEVEFDGDPLPKVKWFRENFEIKNSQDFQIHTFGTKSVLIMRQVFLEDSAVFAVIAENRGGTAKCSANLVVEERRKTGRSGVIPPSFVSTIQDASVVAGQLARFDARVTGTKPIDVYWLKDGKKISPNIKYKMLEEDSVFTLLIIETYQEDAGKYECVAINGGGEARCDAVCSVDVPQSPKIEKPTTPGAEKKPIVLEPLKDQKVNEGSAVIFKTKATGKPIPTAQWFKGDKQIKPSKYFQMTKERDYYTLKISEAFPEDEGEYKCVLKNSAGETPTKAKLSVLAPEIQDALPKLTPMKDLIVTEGQPAKFKTTHTSKTKVTTQWFREGLLIPESPDFQFLTEGNSVSLVITNTYEEDSGVFTCRITNNVGQVETSAKLTVKKHKTILKRISADKITHTDGETTQVDGKTITTTTTQQDGTEMTFLKSQGGQYDSNVLVIGDETLPWRQVKKSKPWTEEVVQLKPTQRQTKQVDKEKLETVELKPSKIQRPEIKKTELEKVDLKHHTREIQDISTEFIDEEEITKQLHKTKYQTEEDTNILDIRRKEEIEEIERNKQKYQILDDSNILKVDKKETEEEKQEKLVAVPWVRGKKQKEQLPYQATEDTTLLEIKKKEDVEEEKKDEKLVAVPWVRGKKKAPQQQPYQETEDTTLLDVQKYEEIDEKKPEEKPVPWVRGKKKDEPKEISQEPYQTIEDTTLLDVQKTEETEAQPQPVMWKRGPKKTDEKPKQIEEPKPQEAVPWTEQVQLKKTQRVPKPLEKEKLEAVELKPSKIQKSEIEKTELEKVDLKYRKPDVKDITSEVGENIEYKKPETTDFSKAKYKTEEDTNLLTVAQKEEVDEQEALKPVMWQRGKKEKPKEKVIEEQSQATEVEQPKVEEQPVMWQRGMKKKEPFQTTEDTSLLDVQKDEEIDEKKPEEKPVPWVRGKKKDEPKEISQEPYQTTEDTTLLDVQKTEETEAQPQPVMWKRGPKKTDEKPKQIEEPKPQRAVPWTEQVQLKKTQRVPKPLEKEKLEAVELKPSKIQKSAIEKPELEKVDLKYLKPDVKDITSDVGENIEYKKPETTDFSKAKYKTEEDTNLLTVAQKEEVDEQEALKPVMWQRGKKEKPKGEITEEKPKEALGVEQPQVEEQTLAQPVMWQRGKKEKPNEVFEEEKKWPTGKRHPLPEEPKEEVKLKPIPRKIPNDEEKKPEEITLKPFTKKPFEEKPLESVELETIPAPDKDAEQPKIEEKLQPTPWRRGKKEKPKLVEEEKKWPTGKRHPLPEEPKEEIKLKPIPRIALEDEKKPEEVNLKSIPKKPIDEKLSEPENIEFKPTPLKEIEPKEEEKQEPAIWRRGKKEKPKEESDEEKPVEAPKVEETKVEEQPLPVMWQRGKKEKPKEEEPEEKKWPSGKRHPLPEEPKEEVKLKPTPRKAPEEEKKPDEITLKPISRKPIETTEPEDVELKPIPVKDVEQPKIEEKLQPTPWRRGKKEKPELVEEEKKWPTGKRHPLPEEPKEEIKLKPIPRKTPEEEKAPEEIELKPVPKEIEEPKPQTDDKIEFTPTPIEEQPDEDENEPMREKEKRKKRKKPKQKSVDEEDQEIQEITPIETEEQPEIVEQKPEPKPKKEKHVAFREELSTIEILSDSNDEMLDTYEDNLAVEQISLKPSIKKPSRIRDRPQEEPEEEDEEFKKETQISTSSEAVRRVHRQLLFDDSRPIPELEIISQKRLLEGIHKEADEKIIEEKQIKESKMQISSKSLMEKSQIKTTVANIKPPKFIQKLQPVISHPEKPVVLKGEVDGNPFPDIKWFFNETELSNSERYEMTAEKHNVSLIIKHVQPKDIGIYTCQAINPGGVATSRTNVIVQEPEETGIAPSFITPLKITVPEDKDKAIVTCQVHGIPKPKVKWYKEDVEIVPNDNIQTVYDEENGYVTLEVINPDTNVPVNYTIKAENEFGKAIGKANVFIQSIIIEKKAEVRAPKILTPLQAQVLKTSSTLKFECKYDGLPVPKIKWIKNGKEIVTDENTIIETQEYISRLEIKNITRKNAGKYEIIVTNKGGEAKSSGSVVVSDAESEVKAPQFIEPLMPKMVAELECVILEATVSSYPTASFQWFYNNTPITTSHETRIATTDNKSILIIETFAKTNIGSYTCRAENVAGSVTSTATVNIIEPSETEEVVEFISPRFVEKAESVHVMDGDKLVLQAKVHASPTPKVEWQHDGDVVQESKDIFTQQDNSGLCTLTIKEVFPEDAGEYVCIAKNNIGEAVTRCIVTVDAYEYVQDSEITAPTLQSGSEEDLLEKFEESVTPFAPTIIKELPKVTISHDKEMIKFEVKVIGHPKPKIRWLKHGEEIIPSEEFQIENLDDGTSILIINDVYPDDTREIKFEAYNSIGVAETITQFVVEEIVGTKDYRKPEWVSQMEEMQDALKAAYAMPAFITEAKNIRALEGDRVKFKCTFKGNPPPAIVWYHNNKALINGEKFRIVSNDEKSSLVIKCVQREDFGYYVCKAINDVGDVTTRGKLIESSEAFMTTEEIEESRKKTEKKMKKRSSSRRSSKTSDGGSVNVEATIRSSKKSSKSSKILGDSQVDASASFKRKVTKVPEKYSKSSETSSELTITKTENIYIQETEETIIKEVEHKTCHTTITINTLKDVDNLKNSSEIEEILKIFKTKNFDKNEESIRELATVSYMLQNGLSTNDIQNLFQSNLFPNLLKTESQSALVQVLEREGHAKIVSDILSEKSEHEIDENFISSVGFTAFLKMIEMKQIKAEEIIKLITPEDFASNNWKSQNAEIIDKLINTQNTKTLYTNTQNTHTQNTNTQNTLRIDIKRNQIKRSRKGRVEKNKSESPQNVVEIFTPLEEISDIMPKRMLGEKSKLSITETPSDVKIYEIISEESTPEKTVKKRTIKKRSGKKTRTCRNCYRSGRK</sequence>
<dbReference type="FunFam" id="2.60.40.10:FF:000107">
    <property type="entry name" value="Myosin, light chain kinase a"/>
    <property type="match status" value="3"/>
</dbReference>
<keyword evidence="3" id="KW-0728">SH3 domain</keyword>
<feature type="compositionally biased region" description="Basic residues" evidence="12">
    <location>
        <begin position="7325"/>
        <end position="7340"/>
    </location>
</feature>
<feature type="compositionally biased region" description="Basic and acidic residues" evidence="12">
    <location>
        <begin position="5421"/>
        <end position="5435"/>
    </location>
</feature>
<evidence type="ECO:0000256" key="1">
    <source>
        <dbReference type="ARBA" id="ARBA00004204"/>
    </source>
</evidence>
<feature type="domain" description="Ig-like" evidence="13">
    <location>
        <begin position="2115"/>
        <end position="2213"/>
    </location>
</feature>
<feature type="region of interest" description="Disordered" evidence="12">
    <location>
        <begin position="7320"/>
        <end position="7350"/>
    </location>
</feature>
<feature type="domain" description="Ig-like" evidence="13">
    <location>
        <begin position="3067"/>
        <end position="3158"/>
    </location>
</feature>
<dbReference type="InterPro" id="IPR003598">
    <property type="entry name" value="Ig_sub2"/>
</dbReference>
<evidence type="ECO:0000256" key="7">
    <source>
        <dbReference type="ARBA" id="ARBA00022840"/>
    </source>
</evidence>
<dbReference type="FunFam" id="2.60.40.10:FF:000430">
    <property type="entry name" value="Sallimus, isoform P"/>
    <property type="match status" value="2"/>
</dbReference>
<feature type="domain" description="Ig-like" evidence="13">
    <location>
        <begin position="2660"/>
        <end position="2753"/>
    </location>
</feature>
<feature type="domain" description="Ig-like" evidence="13">
    <location>
        <begin position="2260"/>
        <end position="2353"/>
    </location>
</feature>
<feature type="compositionally biased region" description="Basic and acidic residues" evidence="12">
    <location>
        <begin position="5888"/>
        <end position="5907"/>
    </location>
</feature>
<feature type="compositionally biased region" description="Basic and acidic residues" evidence="12">
    <location>
        <begin position="5787"/>
        <end position="5810"/>
    </location>
</feature>
<feature type="compositionally biased region" description="Basic and acidic residues" evidence="12">
    <location>
        <begin position="5918"/>
        <end position="5929"/>
    </location>
</feature>
<keyword evidence="5" id="KW-0677">Repeat</keyword>
<feature type="domain" description="Ig-like" evidence="13">
    <location>
        <begin position="1195"/>
        <end position="1286"/>
    </location>
</feature>
<feature type="compositionally biased region" description="Basic and acidic residues" evidence="12">
    <location>
        <begin position="5693"/>
        <end position="5702"/>
    </location>
</feature>
<feature type="domain" description="Ig-like" evidence="13">
    <location>
        <begin position="2394"/>
        <end position="2487"/>
    </location>
</feature>
<evidence type="ECO:0000256" key="10">
    <source>
        <dbReference type="ARBA" id="ARBA00023179"/>
    </source>
</evidence>
<feature type="compositionally biased region" description="Basic and acidic residues" evidence="12">
    <location>
        <begin position="5355"/>
        <end position="5370"/>
    </location>
</feature>
<feature type="compositionally biased region" description="Basic and acidic residues" evidence="12">
    <location>
        <begin position="5936"/>
        <end position="5985"/>
    </location>
</feature>
<dbReference type="FunFam" id="2.60.40.10:FF:001163">
    <property type="entry name" value="Sallimus, isoform Q"/>
    <property type="match status" value="1"/>
</dbReference>
<dbReference type="SMART" id="SM00409">
    <property type="entry name" value="IG"/>
    <property type="match status" value="42"/>
</dbReference>
<feature type="region of interest" description="Disordered" evidence="12">
    <location>
        <begin position="5289"/>
        <end position="5454"/>
    </location>
</feature>
<gene>
    <name evidence="14" type="ORF">PVAND_007451</name>
</gene>
<dbReference type="FunFam" id="2.60.40.10:FF:000032">
    <property type="entry name" value="palladin isoform X1"/>
    <property type="match status" value="3"/>
</dbReference>
<feature type="compositionally biased region" description="Basic and acidic residues" evidence="12">
    <location>
        <begin position="5556"/>
        <end position="5569"/>
    </location>
</feature>
<proteinExistence type="inferred from homology"/>
<dbReference type="PROSITE" id="PS50835">
    <property type="entry name" value="IG_LIKE"/>
    <property type="match status" value="40"/>
</dbReference>
<dbReference type="FunFam" id="2.60.40.10:FF:000119">
    <property type="entry name" value="Sallimus, isoform P"/>
    <property type="match status" value="15"/>
</dbReference>
<organism evidence="14 15">
    <name type="scientific">Polypedilum vanderplanki</name>
    <name type="common">Sleeping chironomid midge</name>
    <dbReference type="NCBI Taxonomy" id="319348"/>
    <lineage>
        <taxon>Eukaryota</taxon>
        <taxon>Metazoa</taxon>
        <taxon>Ecdysozoa</taxon>
        <taxon>Arthropoda</taxon>
        <taxon>Hexapoda</taxon>
        <taxon>Insecta</taxon>
        <taxon>Pterygota</taxon>
        <taxon>Neoptera</taxon>
        <taxon>Endopterygota</taxon>
        <taxon>Diptera</taxon>
        <taxon>Nematocera</taxon>
        <taxon>Chironomoidea</taxon>
        <taxon>Chironomidae</taxon>
        <taxon>Chironominae</taxon>
        <taxon>Polypedilum</taxon>
        <taxon>Polypedilum</taxon>
    </lineage>
</organism>
<evidence type="ECO:0000256" key="11">
    <source>
        <dbReference type="ARBA" id="ARBA00023319"/>
    </source>
</evidence>
<dbReference type="Proteomes" id="UP001107558">
    <property type="component" value="Chromosome 2"/>
</dbReference>
<feature type="domain" description="Ig-like" evidence="13">
    <location>
        <begin position="1329"/>
        <end position="1419"/>
    </location>
</feature>
<dbReference type="InterPro" id="IPR013098">
    <property type="entry name" value="Ig_I-set"/>
</dbReference>
<comment type="similarity">
    <text evidence="2">Belongs to the protein kinase superfamily. CAMK Ser/Thr protein kinase family.</text>
</comment>
<feature type="compositionally biased region" description="Basic residues" evidence="12">
    <location>
        <begin position="6007"/>
        <end position="6017"/>
    </location>
</feature>
<feature type="domain" description="Ig-like" evidence="13">
    <location>
        <begin position="502"/>
        <end position="590"/>
    </location>
</feature>
<feature type="domain" description="Ig-like" evidence="13">
    <location>
        <begin position="1862"/>
        <end position="1955"/>
    </location>
</feature>
<feature type="domain" description="Ig-like" evidence="13">
    <location>
        <begin position="6514"/>
        <end position="6591"/>
    </location>
</feature>
<feature type="domain" description="Ig-like" evidence="13">
    <location>
        <begin position="285"/>
        <end position="374"/>
    </location>
</feature>
<dbReference type="CDD" id="cd00096">
    <property type="entry name" value="Ig"/>
    <property type="match status" value="4"/>
</dbReference>
<dbReference type="FunFam" id="2.60.40.10:FF:000425">
    <property type="entry name" value="Myosin light chain kinase"/>
    <property type="match status" value="2"/>
</dbReference>
<feature type="compositionally biased region" description="Basic and acidic residues" evidence="12">
    <location>
        <begin position="5709"/>
        <end position="5720"/>
    </location>
</feature>
<feature type="domain" description="Ig-like" evidence="13">
    <location>
        <begin position="4537"/>
        <end position="4625"/>
    </location>
</feature>
<feature type="domain" description="Ig-like" evidence="13">
    <location>
        <begin position="4646"/>
        <end position="4734"/>
    </location>
</feature>
<keyword evidence="11" id="KW-0393">Immunoglobulin domain</keyword>
<feature type="domain" description="Ig-like" evidence="13">
    <location>
        <begin position="3577"/>
        <end position="3663"/>
    </location>
</feature>
<evidence type="ECO:0000256" key="6">
    <source>
        <dbReference type="ARBA" id="ARBA00022741"/>
    </source>
</evidence>
<feature type="domain" description="Ig-like" evidence="13">
    <location>
        <begin position="1462"/>
        <end position="1551"/>
    </location>
</feature>
<dbReference type="SUPFAM" id="SSF48726">
    <property type="entry name" value="Immunoglobulin"/>
    <property type="match status" value="42"/>
</dbReference>
<feature type="domain" description="Ig-like" evidence="13">
    <location>
        <begin position="403"/>
        <end position="492"/>
    </location>
</feature>
<feature type="domain" description="Ig-like" evidence="13">
    <location>
        <begin position="6200"/>
        <end position="6288"/>
    </location>
</feature>
<feature type="region of interest" description="Disordered" evidence="12">
    <location>
        <begin position="5531"/>
        <end position="6057"/>
    </location>
</feature>
<feature type="compositionally biased region" description="Basic and acidic residues" evidence="12">
    <location>
        <begin position="5842"/>
        <end position="5871"/>
    </location>
</feature>
<feature type="compositionally biased region" description="Basic and acidic residues" evidence="12">
    <location>
        <begin position="5727"/>
        <end position="5738"/>
    </location>
</feature>
<feature type="region of interest" description="Disordered" evidence="12">
    <location>
        <begin position="5085"/>
        <end position="5206"/>
    </location>
</feature>
<feature type="domain" description="Ig-like" evidence="13">
    <location>
        <begin position="781"/>
        <end position="872"/>
    </location>
</feature>
<feature type="domain" description="Ig-like" evidence="13">
    <location>
        <begin position="6299"/>
        <end position="6335"/>
    </location>
</feature>
<dbReference type="GO" id="GO:0031674">
    <property type="term" value="C:I band"/>
    <property type="evidence" value="ECO:0007669"/>
    <property type="project" value="UniProtKB-ARBA"/>
</dbReference>
<evidence type="ECO:0000313" key="15">
    <source>
        <dbReference type="Proteomes" id="UP001107558"/>
    </source>
</evidence>
<feature type="domain" description="Ig-like" evidence="13">
    <location>
        <begin position="3991"/>
        <end position="4082"/>
    </location>
</feature>
<dbReference type="Gene3D" id="2.60.40.10">
    <property type="entry name" value="Immunoglobulins"/>
    <property type="match status" value="42"/>
</dbReference>
<accession>A0A9J6C6Y2</accession>
<feature type="domain" description="Ig-like" evidence="13">
    <location>
        <begin position="6404"/>
        <end position="6494"/>
    </location>
</feature>
<dbReference type="EMBL" id="JADBJN010000002">
    <property type="protein sequence ID" value="KAG5677719.1"/>
    <property type="molecule type" value="Genomic_DNA"/>
</dbReference>
<keyword evidence="6" id="KW-0547">Nucleotide-binding</keyword>
<dbReference type="InterPro" id="IPR013783">
    <property type="entry name" value="Ig-like_fold"/>
</dbReference>
<keyword evidence="8" id="KW-0175">Coiled coil</keyword>
<dbReference type="FunFam" id="2.60.40.10:FF:000966">
    <property type="entry name" value="Sallimus, isoform P"/>
    <property type="match status" value="1"/>
</dbReference>
<dbReference type="FunFam" id="2.60.40.10:FF:001403">
    <property type="entry name" value="Sallimus, isoform U"/>
    <property type="match status" value="1"/>
</dbReference>
<feature type="domain" description="Ig-like" evidence="13">
    <location>
        <begin position="2526"/>
        <end position="2619"/>
    </location>
</feature>
<feature type="domain" description="Ig-like" evidence="13">
    <location>
        <begin position="6607"/>
        <end position="6696"/>
    </location>
</feature>
<feature type="compositionally biased region" description="Basic and acidic residues" evidence="12">
    <location>
        <begin position="5173"/>
        <end position="5187"/>
    </location>
</feature>
<dbReference type="FunFam" id="2.60.40.10:FF:000697">
    <property type="entry name" value="titin isoform X1"/>
    <property type="match status" value="1"/>
</dbReference>
<evidence type="ECO:0000256" key="12">
    <source>
        <dbReference type="SAM" id="MobiDB-lite"/>
    </source>
</evidence>
<dbReference type="PANTHER" id="PTHR47633:SF4">
    <property type="entry name" value="MYOPALLADIN ISOFORM X1"/>
    <property type="match status" value="1"/>
</dbReference>
<evidence type="ECO:0000259" key="13">
    <source>
        <dbReference type="PROSITE" id="PS50835"/>
    </source>
</evidence>
<dbReference type="SMART" id="SM00408">
    <property type="entry name" value="IGc2"/>
    <property type="match status" value="37"/>
</dbReference>
<dbReference type="Pfam" id="PF07679">
    <property type="entry name" value="I-set"/>
    <property type="match status" value="42"/>
</dbReference>
<dbReference type="PANTHER" id="PTHR47633">
    <property type="entry name" value="IMMUNOGLOBULIN"/>
    <property type="match status" value="1"/>
</dbReference>
<keyword evidence="15" id="KW-1185">Reference proteome</keyword>
<feature type="domain" description="Ig-like" evidence="13">
    <location>
        <begin position="1596"/>
        <end position="1681"/>
    </location>
</feature>
<evidence type="ECO:0000256" key="4">
    <source>
        <dbReference type="ARBA" id="ARBA00022490"/>
    </source>
</evidence>
<keyword evidence="9" id="KW-1015">Disulfide bond</keyword>
<feature type="domain" description="Ig-like" evidence="13">
    <location>
        <begin position="3714"/>
        <end position="3807"/>
    </location>
</feature>
<dbReference type="FunFam" id="2.60.40.10:FF:001128">
    <property type="entry name" value="Sallimus, isoform P"/>
    <property type="match status" value="1"/>
</dbReference>
<feature type="domain" description="Ig-like" evidence="13">
    <location>
        <begin position="3848"/>
        <end position="3938"/>
    </location>
</feature>
<feature type="region of interest" description="Disordered" evidence="12">
    <location>
        <begin position="6955"/>
        <end position="7006"/>
    </location>
</feature>
<feature type="compositionally biased region" description="Basic and acidic residues" evidence="12">
    <location>
        <begin position="5763"/>
        <end position="5776"/>
    </location>
</feature>
<feature type="domain" description="Ig-like" evidence="13">
    <location>
        <begin position="6857"/>
        <end position="6945"/>
    </location>
</feature>
<dbReference type="GO" id="GO:0045989">
    <property type="term" value="P:positive regulation of striated muscle contraction"/>
    <property type="evidence" value="ECO:0007669"/>
    <property type="project" value="UniProtKB-ARBA"/>
</dbReference>
<evidence type="ECO:0000256" key="3">
    <source>
        <dbReference type="ARBA" id="ARBA00022443"/>
    </source>
</evidence>
<dbReference type="InterPro" id="IPR003599">
    <property type="entry name" value="Ig_sub"/>
</dbReference>
<feature type="compositionally biased region" description="Basic and acidic residues" evidence="12">
    <location>
        <begin position="5108"/>
        <end position="5122"/>
    </location>
</feature>
<feature type="domain" description="Ig-like" evidence="13">
    <location>
        <begin position="648"/>
        <end position="740"/>
    </location>
</feature>
<feature type="domain" description="Ig-like" evidence="13">
    <location>
        <begin position="4129"/>
        <end position="4216"/>
    </location>
</feature>
<reference evidence="14" key="1">
    <citation type="submission" date="2021-03" db="EMBL/GenBank/DDBJ databases">
        <title>Chromosome level genome of the anhydrobiotic midge Polypedilum vanderplanki.</title>
        <authorList>
            <person name="Yoshida Y."/>
            <person name="Kikawada T."/>
            <person name="Gusev O."/>
        </authorList>
    </citation>
    <scope>NUCLEOTIDE SEQUENCE</scope>
    <source>
        <strain evidence="14">NIAS01</strain>
        <tissue evidence="14">Whole body or cell culture</tissue>
    </source>
</reference>
<name>A0A9J6C6Y2_POLVA</name>
<evidence type="ECO:0000256" key="2">
    <source>
        <dbReference type="ARBA" id="ARBA00006692"/>
    </source>
</evidence>
<feature type="domain" description="Ig-like" evidence="13">
    <location>
        <begin position="3439"/>
        <end position="3532"/>
    </location>
</feature>
<feature type="region of interest" description="Disordered" evidence="12">
    <location>
        <begin position="6090"/>
        <end position="6124"/>
    </location>
</feature>
<dbReference type="FunFam" id="2.60.40.10:FF:000022">
    <property type="entry name" value="Cardiac titin"/>
    <property type="match status" value="1"/>
</dbReference>
<feature type="domain" description="Ig-like" evidence="13">
    <location>
        <begin position="3168"/>
        <end position="3259"/>
    </location>
</feature>
<keyword evidence="10" id="KW-0514">Muscle protein</keyword>
<dbReference type="FunFam" id="2.60.40.10:FF:001269">
    <property type="entry name" value="Sallimus, isoform P"/>
    <property type="match status" value="1"/>
</dbReference>
<feature type="domain" description="Ig-like" evidence="13">
    <location>
        <begin position="2792"/>
        <end position="2882"/>
    </location>
</feature>
<keyword evidence="4" id="KW-0963">Cytoplasm</keyword>
<feature type="compositionally biased region" description="Basic and acidic residues" evidence="12">
    <location>
        <begin position="5630"/>
        <end position="5642"/>
    </location>
</feature>
<feature type="compositionally biased region" description="Basic and acidic residues" evidence="12">
    <location>
        <begin position="5593"/>
        <end position="5605"/>
    </location>
</feature>
<feature type="domain" description="Ig-like" evidence="13">
    <location>
        <begin position="1061"/>
        <end position="1154"/>
    </location>
</feature>
<evidence type="ECO:0000256" key="8">
    <source>
        <dbReference type="ARBA" id="ARBA00023054"/>
    </source>
</evidence>
<feature type="domain" description="Ig-like" evidence="13">
    <location>
        <begin position="98"/>
        <end position="189"/>
    </location>
</feature>
<dbReference type="InterPro" id="IPR007110">
    <property type="entry name" value="Ig-like_dom"/>
</dbReference>
<dbReference type="GO" id="GO:0005524">
    <property type="term" value="F:ATP binding"/>
    <property type="evidence" value="ECO:0007669"/>
    <property type="project" value="UniProtKB-KW"/>
</dbReference>
<dbReference type="FunFam" id="2.60.40.10:FF:000809">
    <property type="entry name" value="Sallimus, isoform Q"/>
    <property type="match status" value="1"/>
</dbReference>
<feature type="domain" description="Ig-like" evidence="13">
    <location>
        <begin position="1996"/>
        <end position="2088"/>
    </location>
</feature>
<feature type="domain" description="Ig-like" evidence="13">
    <location>
        <begin position="914"/>
        <end position="1011"/>
    </location>
</feature>
<dbReference type="OrthoDB" id="6612025at2759"/>
<feature type="region of interest" description="Disordered" evidence="12">
    <location>
        <begin position="1"/>
        <end position="28"/>
    </location>
</feature>